<evidence type="ECO:0000256" key="6">
    <source>
        <dbReference type="SAM" id="Phobius"/>
    </source>
</evidence>
<proteinExistence type="inferred from homology"/>
<sequence length="298" mass="32259">PMPPLPSNPAENDSVRIVAATMVVTMAAFITYLARMYVRVIMVRSAGLDDYFMTLAVALSVSGQGIVWGSVVNGAGRHMGDIPLENLGAGLKLNFISQAIYLVAICIVKLAVGAMLLRIASVAIYKVITKSLMGFQAVWSTMCLLTLLLQCTDIRALWDPTIPMHCWGEDTLHGLSYSNLAVSLFTDLAFALFIPVPMLWNLNVNRRTRLSLVGALGLGTFACAAAFVKIPSLVNYGKTGDWLWDSRDITIWTIVECNIGIVAANLPTLRPLFKTILGSTIGSGDGSRKTPGASSYWR</sequence>
<dbReference type="InterPro" id="IPR049326">
    <property type="entry name" value="Rhodopsin_dom_fungi"/>
</dbReference>
<gene>
    <name evidence="8" type="ORF">B0T18DRAFT_310225</name>
</gene>
<feature type="transmembrane region" description="Helical" evidence="6">
    <location>
        <begin position="212"/>
        <end position="230"/>
    </location>
</feature>
<feature type="transmembrane region" description="Helical" evidence="6">
    <location>
        <begin position="178"/>
        <end position="200"/>
    </location>
</feature>
<feature type="transmembrane region" description="Helical" evidence="6">
    <location>
        <begin position="15"/>
        <end position="38"/>
    </location>
</feature>
<evidence type="ECO:0000256" key="5">
    <source>
        <dbReference type="ARBA" id="ARBA00038359"/>
    </source>
</evidence>
<evidence type="ECO:0000256" key="2">
    <source>
        <dbReference type="ARBA" id="ARBA00022692"/>
    </source>
</evidence>
<evidence type="ECO:0000259" key="7">
    <source>
        <dbReference type="Pfam" id="PF20684"/>
    </source>
</evidence>
<keyword evidence="4 6" id="KW-0472">Membrane</keyword>
<feature type="transmembrane region" description="Helical" evidence="6">
    <location>
        <begin position="50"/>
        <end position="71"/>
    </location>
</feature>
<accession>A0AA40F7Q5</accession>
<dbReference type="AlphaFoldDB" id="A0AA40F7Q5"/>
<comment type="similarity">
    <text evidence="5">Belongs to the SAT4 family.</text>
</comment>
<dbReference type="Pfam" id="PF20684">
    <property type="entry name" value="Fung_rhodopsin"/>
    <property type="match status" value="1"/>
</dbReference>
<dbReference type="Proteomes" id="UP001172155">
    <property type="component" value="Unassembled WGS sequence"/>
</dbReference>
<evidence type="ECO:0000256" key="3">
    <source>
        <dbReference type="ARBA" id="ARBA00022989"/>
    </source>
</evidence>
<feature type="non-terminal residue" evidence="8">
    <location>
        <position position="1"/>
    </location>
</feature>
<dbReference type="PANTHER" id="PTHR33048">
    <property type="entry name" value="PTH11-LIKE INTEGRAL MEMBRANE PROTEIN (AFU_ORTHOLOGUE AFUA_5G11245)"/>
    <property type="match status" value="1"/>
</dbReference>
<dbReference type="EMBL" id="JAUKUD010000001">
    <property type="protein sequence ID" value="KAK0752753.1"/>
    <property type="molecule type" value="Genomic_DNA"/>
</dbReference>
<feature type="transmembrane region" description="Helical" evidence="6">
    <location>
        <begin position="137"/>
        <end position="158"/>
    </location>
</feature>
<dbReference type="PANTHER" id="PTHR33048:SF167">
    <property type="entry name" value="INTEGRAL MEMBRANE PROTEIN"/>
    <property type="match status" value="1"/>
</dbReference>
<keyword evidence="2 6" id="KW-0812">Transmembrane</keyword>
<feature type="transmembrane region" description="Helical" evidence="6">
    <location>
        <begin position="99"/>
        <end position="125"/>
    </location>
</feature>
<keyword evidence="9" id="KW-1185">Reference proteome</keyword>
<protein>
    <recommendedName>
        <fullName evidence="7">Rhodopsin domain-containing protein</fullName>
    </recommendedName>
</protein>
<comment type="caution">
    <text evidence="8">The sequence shown here is derived from an EMBL/GenBank/DDBJ whole genome shotgun (WGS) entry which is preliminary data.</text>
</comment>
<evidence type="ECO:0000256" key="1">
    <source>
        <dbReference type="ARBA" id="ARBA00004141"/>
    </source>
</evidence>
<dbReference type="InterPro" id="IPR052337">
    <property type="entry name" value="SAT4-like"/>
</dbReference>
<feature type="non-terminal residue" evidence="8">
    <location>
        <position position="298"/>
    </location>
</feature>
<evidence type="ECO:0000256" key="4">
    <source>
        <dbReference type="ARBA" id="ARBA00023136"/>
    </source>
</evidence>
<keyword evidence="3 6" id="KW-1133">Transmembrane helix</keyword>
<evidence type="ECO:0000313" key="9">
    <source>
        <dbReference type="Proteomes" id="UP001172155"/>
    </source>
</evidence>
<name>A0AA40F7Q5_9PEZI</name>
<organism evidence="8 9">
    <name type="scientific">Schizothecium vesticola</name>
    <dbReference type="NCBI Taxonomy" id="314040"/>
    <lineage>
        <taxon>Eukaryota</taxon>
        <taxon>Fungi</taxon>
        <taxon>Dikarya</taxon>
        <taxon>Ascomycota</taxon>
        <taxon>Pezizomycotina</taxon>
        <taxon>Sordariomycetes</taxon>
        <taxon>Sordariomycetidae</taxon>
        <taxon>Sordariales</taxon>
        <taxon>Schizotheciaceae</taxon>
        <taxon>Schizothecium</taxon>
    </lineage>
</organism>
<feature type="domain" description="Rhodopsin" evidence="7">
    <location>
        <begin position="34"/>
        <end position="274"/>
    </location>
</feature>
<comment type="subcellular location">
    <subcellularLocation>
        <location evidence="1">Membrane</location>
        <topology evidence="1">Multi-pass membrane protein</topology>
    </subcellularLocation>
</comment>
<dbReference type="GO" id="GO:0016020">
    <property type="term" value="C:membrane"/>
    <property type="evidence" value="ECO:0007669"/>
    <property type="project" value="UniProtKB-SubCell"/>
</dbReference>
<evidence type="ECO:0000313" key="8">
    <source>
        <dbReference type="EMBL" id="KAK0752753.1"/>
    </source>
</evidence>
<reference evidence="8" key="1">
    <citation type="submission" date="2023-06" db="EMBL/GenBank/DDBJ databases">
        <title>Genome-scale phylogeny and comparative genomics of the fungal order Sordariales.</title>
        <authorList>
            <consortium name="Lawrence Berkeley National Laboratory"/>
            <person name="Hensen N."/>
            <person name="Bonometti L."/>
            <person name="Westerberg I."/>
            <person name="Brannstrom I.O."/>
            <person name="Guillou S."/>
            <person name="Cros-Aarteil S."/>
            <person name="Calhoun S."/>
            <person name="Haridas S."/>
            <person name="Kuo A."/>
            <person name="Mondo S."/>
            <person name="Pangilinan J."/>
            <person name="Riley R."/>
            <person name="LaButti K."/>
            <person name="Andreopoulos B."/>
            <person name="Lipzen A."/>
            <person name="Chen C."/>
            <person name="Yanf M."/>
            <person name="Daum C."/>
            <person name="Ng V."/>
            <person name="Clum A."/>
            <person name="Steindorff A."/>
            <person name="Ohm R."/>
            <person name="Martin F."/>
            <person name="Silar P."/>
            <person name="Natvig D."/>
            <person name="Lalanne C."/>
            <person name="Gautier V."/>
            <person name="Ament-velasquez S.L."/>
            <person name="Kruys A."/>
            <person name="Hutchinson M.I."/>
            <person name="Powell A.J."/>
            <person name="Barry K."/>
            <person name="Miller A.N."/>
            <person name="Grigoriev I.V."/>
            <person name="Debuchy R."/>
            <person name="Gladieux P."/>
            <person name="Thoren M.H."/>
            <person name="Johannesson H."/>
        </authorList>
    </citation>
    <scope>NUCLEOTIDE SEQUENCE</scope>
    <source>
        <strain evidence="8">SMH3187-1</strain>
    </source>
</reference>
<feature type="transmembrane region" description="Helical" evidence="6">
    <location>
        <begin position="250"/>
        <end position="269"/>
    </location>
</feature>